<evidence type="ECO:0000313" key="5">
    <source>
        <dbReference type="EMBL" id="GFR42863.1"/>
    </source>
</evidence>
<dbReference type="InterPro" id="IPR051091">
    <property type="entry name" value="O-Glucosyltr/Glycosyltrsf_90"/>
</dbReference>
<dbReference type="GO" id="GO:0016740">
    <property type="term" value="F:transferase activity"/>
    <property type="evidence" value="ECO:0007669"/>
    <property type="project" value="UniProtKB-KW"/>
</dbReference>
<name>A0AAD3DLM9_9CHLO</name>
<evidence type="ECO:0000256" key="3">
    <source>
        <dbReference type="SAM" id="SignalP"/>
    </source>
</evidence>
<evidence type="ECO:0000256" key="2">
    <source>
        <dbReference type="ARBA" id="ARBA00022679"/>
    </source>
</evidence>
<dbReference type="Proteomes" id="UP001054857">
    <property type="component" value="Unassembled WGS sequence"/>
</dbReference>
<dbReference type="PANTHER" id="PTHR12203">
    <property type="entry name" value="KDEL LYS-ASP-GLU-LEU CONTAINING - RELATED"/>
    <property type="match status" value="1"/>
</dbReference>
<comment type="caution">
    <text evidence="5">The sequence shown here is derived from an EMBL/GenBank/DDBJ whole genome shotgun (WGS) entry which is preliminary data.</text>
</comment>
<reference evidence="5 6" key="1">
    <citation type="journal article" date="2021" name="Sci. Rep.">
        <title>Genome sequencing of the multicellular alga Astrephomene provides insights into convergent evolution of germ-soma differentiation.</title>
        <authorList>
            <person name="Yamashita S."/>
            <person name="Yamamoto K."/>
            <person name="Matsuzaki R."/>
            <person name="Suzuki S."/>
            <person name="Yamaguchi H."/>
            <person name="Hirooka S."/>
            <person name="Minakuchi Y."/>
            <person name="Miyagishima S."/>
            <person name="Kawachi M."/>
            <person name="Toyoda A."/>
            <person name="Nozaki H."/>
        </authorList>
    </citation>
    <scope>NUCLEOTIDE SEQUENCE [LARGE SCALE GENOMIC DNA]</scope>
    <source>
        <strain evidence="5 6">NIES-4017</strain>
    </source>
</reference>
<keyword evidence="2" id="KW-0808">Transferase</keyword>
<dbReference type="AlphaFoldDB" id="A0AAD3DLM9"/>
<dbReference type="Pfam" id="PF05686">
    <property type="entry name" value="Glyco_transf_90"/>
    <property type="match status" value="1"/>
</dbReference>
<evidence type="ECO:0000259" key="4">
    <source>
        <dbReference type="SMART" id="SM00672"/>
    </source>
</evidence>
<feature type="signal peptide" evidence="3">
    <location>
        <begin position="1"/>
        <end position="24"/>
    </location>
</feature>
<dbReference type="EMBL" id="BMAR01000004">
    <property type="protein sequence ID" value="GFR42863.1"/>
    <property type="molecule type" value="Genomic_DNA"/>
</dbReference>
<dbReference type="InterPro" id="IPR006598">
    <property type="entry name" value="CAP10"/>
</dbReference>
<organism evidence="5 6">
    <name type="scientific">Astrephomene gubernaculifera</name>
    <dbReference type="NCBI Taxonomy" id="47775"/>
    <lineage>
        <taxon>Eukaryota</taxon>
        <taxon>Viridiplantae</taxon>
        <taxon>Chlorophyta</taxon>
        <taxon>core chlorophytes</taxon>
        <taxon>Chlorophyceae</taxon>
        <taxon>CS clade</taxon>
        <taxon>Chlamydomonadales</taxon>
        <taxon>Astrephomenaceae</taxon>
        <taxon>Astrephomene</taxon>
    </lineage>
</organism>
<dbReference type="PANTHER" id="PTHR12203:SF35">
    <property type="entry name" value="PROTEIN O-GLUCOSYLTRANSFERASE 1"/>
    <property type="match status" value="1"/>
</dbReference>
<comment type="similarity">
    <text evidence="1">Belongs to the glycosyltransferase 90 family.</text>
</comment>
<keyword evidence="6" id="KW-1185">Reference proteome</keyword>
<gene>
    <name evidence="5" type="ORF">Agub_g3854</name>
</gene>
<keyword evidence="3" id="KW-0732">Signal</keyword>
<feature type="domain" description="Glycosyl transferase CAP10" evidence="4">
    <location>
        <begin position="140"/>
        <end position="410"/>
    </location>
</feature>
<dbReference type="SMART" id="SM00672">
    <property type="entry name" value="CAP10"/>
    <property type="match status" value="1"/>
</dbReference>
<feature type="chain" id="PRO_5042065058" description="Glycosyl transferase CAP10 domain-containing protein" evidence="3">
    <location>
        <begin position="25"/>
        <end position="429"/>
    </location>
</feature>
<sequence>MVSMYGLLAAGAMLLSMAVPIVAAEQSSNSLSYLEVPLGKYRLEHEEWLSFLRENMDPDFEYWRARAPLKSADILALHNKTLTRMYIPAVMQLVLIYNNKVYWPANPDMHRGEPNRTWSSWYNEMFHRRLVKALASGRLKLPNALFLYNTDDNAPRFQAPSTDPSVPMLSIIKSLGLQGGDDLDILVPQMFNVPNSLYTHPWHLKQDRAFFRGIGFCSNLWQKHYGFDDACARLYLSYLTIRDQELGNGTALDAALVEKYPFFESHPKKSVPFALPIQPRVEFGEHTRYKWLLHLEGITASNRLGQLFLANSVVLFQRSPYIEYFYRSLRPWQHYVPFWNATAADGTPLGMDDVYGTLAELRRLDREQPERLQEMVRHANNFAIKFLTPYARFRYYNAVLTNYRKLFPDHDAFLEQYVAGLRAKGWKID</sequence>
<protein>
    <recommendedName>
        <fullName evidence="4">Glycosyl transferase CAP10 domain-containing protein</fullName>
    </recommendedName>
</protein>
<evidence type="ECO:0000313" key="6">
    <source>
        <dbReference type="Proteomes" id="UP001054857"/>
    </source>
</evidence>
<proteinExistence type="inferred from homology"/>
<accession>A0AAD3DLM9</accession>
<evidence type="ECO:0000256" key="1">
    <source>
        <dbReference type="ARBA" id="ARBA00010118"/>
    </source>
</evidence>